<dbReference type="EMBL" id="NOXS01000025">
    <property type="protein sequence ID" value="OYQ20985.1"/>
    <property type="molecule type" value="Genomic_DNA"/>
</dbReference>
<dbReference type="PANTHER" id="PTHR31528">
    <property type="entry name" value="4-AMINO-5-HYDROXYMETHYL-2-METHYLPYRIMIDINE PHOSPHATE SYNTHASE THI11-RELATED"/>
    <property type="match status" value="1"/>
</dbReference>
<dbReference type="PANTHER" id="PTHR31528:SF1">
    <property type="entry name" value="4-AMINO-5-HYDROXYMETHYL-2-METHYLPYRIMIDINE PHOSPHATE SYNTHASE THI11-RELATED"/>
    <property type="match status" value="1"/>
</dbReference>
<dbReference type="Gene3D" id="3.40.190.10">
    <property type="entry name" value="Periplasmic binding protein-like II"/>
    <property type="match status" value="2"/>
</dbReference>
<comment type="subunit">
    <text evidence="4">Homodimer.</text>
</comment>
<evidence type="ECO:0000313" key="15">
    <source>
        <dbReference type="Proteomes" id="UP000216361"/>
    </source>
</evidence>
<evidence type="ECO:0000256" key="5">
    <source>
        <dbReference type="ARBA" id="ARBA00022679"/>
    </source>
</evidence>
<keyword evidence="8" id="KW-0784">Thiamine biosynthesis</keyword>
<comment type="pathway">
    <text evidence="2">Cofactor biosynthesis; thiamine diphosphate biosynthesis.</text>
</comment>
<keyword evidence="6" id="KW-0479">Metal-binding</keyword>
<dbReference type="GO" id="GO:0046872">
    <property type="term" value="F:metal ion binding"/>
    <property type="evidence" value="ECO:0007669"/>
    <property type="project" value="UniProtKB-KW"/>
</dbReference>
<evidence type="ECO:0000256" key="10">
    <source>
        <dbReference type="ARBA" id="ARBA00033171"/>
    </source>
</evidence>
<keyword evidence="15" id="KW-1185">Reference proteome</keyword>
<feature type="domain" description="SsuA/THI5-like" evidence="13">
    <location>
        <begin position="39"/>
        <end position="256"/>
    </location>
</feature>
<keyword evidence="5" id="KW-0808">Transferase</keyword>
<evidence type="ECO:0000313" key="14">
    <source>
        <dbReference type="EMBL" id="OYQ20985.1"/>
    </source>
</evidence>
<keyword evidence="7" id="KW-0663">Pyridoxal phosphate</keyword>
<gene>
    <name evidence="14" type="ORF">CHR90_03380</name>
</gene>
<sequence length="333" mass="35466">MMSMKSLLVSSALVLAAGIATGASAQDKLTLQLKWVTQAQFAGYYVAKDKGFYKEAGLDVTIKAGGPDINPSQVIAGGGADVIVDWMPSALATREKGVDLVNIAQVFQKSGMMLTCRKDSGVTAPKDFPGKTLGVWFGGNEYPFLAWMDKLGYATTGGSGVTVLKQGFNVDPILQKQAACISTMTYNEYWQVIDGGLKDSDLLVFKYEDQGVATLEDGLYTLGKHVKDPAMAAKLAKFVKASMKGWDWAAANSDAAAGIVLDNDASGAQTEKHQKRMMGEIAKLIGSNPKGTGYLDPAAYDRTVAVLMGGKSAPVITKKPEGAWTHEIFDKAK</sequence>
<dbReference type="OrthoDB" id="7431968at2"/>
<evidence type="ECO:0000256" key="1">
    <source>
        <dbReference type="ARBA" id="ARBA00003469"/>
    </source>
</evidence>
<evidence type="ECO:0000259" key="13">
    <source>
        <dbReference type="Pfam" id="PF09084"/>
    </source>
</evidence>
<feature type="chain" id="PRO_5012648933" description="Thiamine pyrimidine synthase" evidence="12">
    <location>
        <begin position="26"/>
        <end position="333"/>
    </location>
</feature>
<comment type="similarity">
    <text evidence="3">Belongs to the NMT1/THI5 family.</text>
</comment>
<evidence type="ECO:0000256" key="6">
    <source>
        <dbReference type="ARBA" id="ARBA00022723"/>
    </source>
</evidence>
<evidence type="ECO:0000256" key="7">
    <source>
        <dbReference type="ARBA" id="ARBA00022898"/>
    </source>
</evidence>
<comment type="caution">
    <text evidence="14">The sequence shown here is derived from an EMBL/GenBank/DDBJ whole genome shotgun (WGS) entry which is preliminary data.</text>
</comment>
<evidence type="ECO:0000256" key="11">
    <source>
        <dbReference type="ARBA" id="ARBA00048179"/>
    </source>
</evidence>
<name>A0A255XX73_9PROT</name>
<proteinExistence type="inferred from homology"/>
<dbReference type="Proteomes" id="UP000216361">
    <property type="component" value="Unassembled WGS sequence"/>
</dbReference>
<organism evidence="14 15">
    <name type="scientific">Elstera cyanobacteriorum</name>
    <dbReference type="NCBI Taxonomy" id="2022747"/>
    <lineage>
        <taxon>Bacteria</taxon>
        <taxon>Pseudomonadati</taxon>
        <taxon>Pseudomonadota</taxon>
        <taxon>Alphaproteobacteria</taxon>
        <taxon>Rhodospirillales</taxon>
        <taxon>Rhodospirillaceae</taxon>
        <taxon>Elstera</taxon>
    </lineage>
</organism>
<reference evidence="14 15" key="1">
    <citation type="submission" date="2017-07" db="EMBL/GenBank/DDBJ databases">
        <title>Elstera cyanobacteriorum sp. nov., a novel bacterium isolated from cyanobacterial aggregates in a eutrophic lake.</title>
        <authorList>
            <person name="Cai H."/>
        </authorList>
    </citation>
    <scope>NUCLEOTIDE SEQUENCE [LARGE SCALE GENOMIC DNA]</scope>
    <source>
        <strain evidence="14 15">TH019</strain>
    </source>
</reference>
<evidence type="ECO:0000256" key="12">
    <source>
        <dbReference type="SAM" id="SignalP"/>
    </source>
</evidence>
<dbReference type="AlphaFoldDB" id="A0A255XX73"/>
<dbReference type="InterPro" id="IPR015168">
    <property type="entry name" value="SsuA/THI5"/>
</dbReference>
<keyword evidence="9" id="KW-0408">Iron</keyword>
<dbReference type="Pfam" id="PF09084">
    <property type="entry name" value="NMT1"/>
    <property type="match status" value="1"/>
</dbReference>
<protein>
    <recommendedName>
        <fullName evidence="10">Thiamine pyrimidine synthase</fullName>
    </recommendedName>
</protein>
<dbReference type="InterPro" id="IPR027939">
    <property type="entry name" value="NMT1/THI5"/>
</dbReference>
<feature type="signal peptide" evidence="12">
    <location>
        <begin position="1"/>
        <end position="25"/>
    </location>
</feature>
<comment type="catalytic activity">
    <reaction evidence="11">
        <text>N(6)-(pyridoxal phosphate)-L-lysyl-[4-amino-5-hydroxymethyl-2-methylpyrimidine phosphate synthase] + L-histidyl-[4-amino-5-hydroxymethyl-2-methylpyrimidine phosphate synthase] + 2 Fe(3+) + 4 H2O = L-lysyl-[4-amino-5-hydroxymethyl-2-methylpyrimidine phosphate synthase] + (2S)-2-amino-5-hydroxy-4-oxopentanoyl-[4-amino-5-hydroxymethyl-2-methylpyrimidine phosphate synthase] + 4-amino-2-methyl-5-(phosphooxymethyl)pyrimidine + 3-oxopropanoate + 2 Fe(2+) + 2 H(+)</text>
        <dbReference type="Rhea" id="RHEA:65756"/>
        <dbReference type="Rhea" id="RHEA-COMP:16892"/>
        <dbReference type="Rhea" id="RHEA-COMP:16893"/>
        <dbReference type="Rhea" id="RHEA-COMP:16894"/>
        <dbReference type="Rhea" id="RHEA-COMP:16895"/>
        <dbReference type="ChEBI" id="CHEBI:15377"/>
        <dbReference type="ChEBI" id="CHEBI:15378"/>
        <dbReference type="ChEBI" id="CHEBI:29033"/>
        <dbReference type="ChEBI" id="CHEBI:29034"/>
        <dbReference type="ChEBI" id="CHEBI:29969"/>
        <dbReference type="ChEBI" id="CHEBI:29979"/>
        <dbReference type="ChEBI" id="CHEBI:33190"/>
        <dbReference type="ChEBI" id="CHEBI:58354"/>
        <dbReference type="ChEBI" id="CHEBI:143915"/>
        <dbReference type="ChEBI" id="CHEBI:157692"/>
    </reaction>
    <physiologicalReaction direction="left-to-right" evidence="11">
        <dbReference type="Rhea" id="RHEA:65757"/>
    </physiologicalReaction>
</comment>
<evidence type="ECO:0000256" key="3">
    <source>
        <dbReference type="ARBA" id="ARBA00009406"/>
    </source>
</evidence>
<evidence type="ECO:0000256" key="9">
    <source>
        <dbReference type="ARBA" id="ARBA00023004"/>
    </source>
</evidence>
<evidence type="ECO:0000256" key="8">
    <source>
        <dbReference type="ARBA" id="ARBA00022977"/>
    </source>
</evidence>
<evidence type="ECO:0000256" key="4">
    <source>
        <dbReference type="ARBA" id="ARBA00011738"/>
    </source>
</evidence>
<comment type="function">
    <text evidence="1">Responsible for the formation of the pyrimidine heterocycle in the thiamine biosynthesis pathway. Catalyzes the formation of hydroxymethylpyrimidine phosphate (HMP-P) from histidine and pyridoxal phosphate (PLP). The protein uses PLP and the active site histidine to form HMP-P, generating an inactive enzyme. The enzyme can only undergo a single turnover, which suggests it is a suicide enzyme.</text>
</comment>
<evidence type="ECO:0000256" key="2">
    <source>
        <dbReference type="ARBA" id="ARBA00004948"/>
    </source>
</evidence>
<keyword evidence="12" id="KW-0732">Signal</keyword>
<dbReference type="GO" id="GO:0009228">
    <property type="term" value="P:thiamine biosynthetic process"/>
    <property type="evidence" value="ECO:0007669"/>
    <property type="project" value="UniProtKB-KW"/>
</dbReference>
<accession>A0A255XX73</accession>
<dbReference type="SUPFAM" id="SSF53850">
    <property type="entry name" value="Periplasmic binding protein-like II"/>
    <property type="match status" value="1"/>
</dbReference>
<dbReference type="GO" id="GO:0016740">
    <property type="term" value="F:transferase activity"/>
    <property type="evidence" value="ECO:0007669"/>
    <property type="project" value="UniProtKB-KW"/>
</dbReference>